<organism evidence="1 2">
    <name type="scientific">Hyalomma asiaticum</name>
    <name type="common">Tick</name>
    <dbReference type="NCBI Taxonomy" id="266040"/>
    <lineage>
        <taxon>Eukaryota</taxon>
        <taxon>Metazoa</taxon>
        <taxon>Ecdysozoa</taxon>
        <taxon>Arthropoda</taxon>
        <taxon>Chelicerata</taxon>
        <taxon>Arachnida</taxon>
        <taxon>Acari</taxon>
        <taxon>Parasitiformes</taxon>
        <taxon>Ixodida</taxon>
        <taxon>Ixodoidea</taxon>
        <taxon>Ixodidae</taxon>
        <taxon>Hyalomminae</taxon>
        <taxon>Hyalomma</taxon>
    </lineage>
</organism>
<sequence length="970" mass="105548">MKLLTLLVVVAACWSSGRGLRIDKSTGAYEDIVVAIDKFVEPDERIIDNIKALFRSASSFLHRATQGRVHFGSVTIAIPDTWPPRPTAKNSTANLFPVADVRVAARNPLYGDTPYTLQPRGCGERGEYVHLTPGFLSQMNGSIAEAYGSPAYLLVHEWAHLRYGVFDEYGDPESFQYPSLYCEFGMVRASTCSQRHKFTVYTDNGEPCRIYKGCRVSSKCKARFLPNTEDPVTSSIMFMPYVSGVTEFCDKDGKTKHNAHAPNKHNHLCERKSVWEVISANDDFQGLAPGDLSKEVDVNFTEVRRVKGTLGRVIFALDISGSMDDYNRIGQLREAASHFIQDVVPEGLEVGLVIFNSYANVIATLTSVDQPTRKELVEKVKQLFAVGGTCIGCALRQALTMFTENGKSAAGSVIILMTDGEENERPYIAEVIDELIRAQVVVNTIAFGGRAEEKLEDLALRTGGKPFALRDGESSTTIALESAFLDSTTAMMDDDQKPVVIFEQSAKIVLKQEFPILVDADLGNSTTIAVQSNKASALDAELRYPDGKTCLDCLESGPAKSGSYINFKIPGVATPGTWTLVVSQKTPGGGEVDVHIRATSLAGDRGTEPVLVRAFLKQNEVNSAMEAVIYAEVTKGAQVVLHAKVTATVIRPKMPFEVDVELFDDGLAPTSRSSMALAATPFRLASSAARTPSSCVDGRHLEDFLLHGYQPQHCSELDIDRLTPHCAIHTDDHDNAAAMTLKGEAEGIPFDQFVYVDQDIEEAEPQIVASEKAPEFVRHADGGSFRVAMEIDRSKIPPGSIQDLSADDSFVDKDGEHVVIFTWTCPGAHLNYGNASRVELRASALLSDLLRDFDAALEIRDNSTGGGNISAAAVGTRQRLRISVPSELVAMAKNDSLLDFYFAARVWNDEGLSSSVSNIARVTFERPPPAGASKTVLPLWAIIALVLAGVMVVACAIVAILVRKRRSAHV</sequence>
<reference evidence="1" key="1">
    <citation type="submission" date="2020-05" db="EMBL/GenBank/DDBJ databases">
        <title>Large-scale comparative analyses of tick genomes elucidate their genetic diversity and vector capacities.</title>
        <authorList>
            <person name="Jia N."/>
            <person name="Wang J."/>
            <person name="Shi W."/>
            <person name="Du L."/>
            <person name="Sun Y."/>
            <person name="Zhan W."/>
            <person name="Jiang J."/>
            <person name="Wang Q."/>
            <person name="Zhang B."/>
            <person name="Ji P."/>
            <person name="Sakyi L.B."/>
            <person name="Cui X."/>
            <person name="Yuan T."/>
            <person name="Jiang B."/>
            <person name="Yang W."/>
            <person name="Lam T.T.-Y."/>
            <person name="Chang Q."/>
            <person name="Ding S."/>
            <person name="Wang X."/>
            <person name="Zhu J."/>
            <person name="Ruan X."/>
            <person name="Zhao L."/>
            <person name="Wei J."/>
            <person name="Que T."/>
            <person name="Du C."/>
            <person name="Cheng J."/>
            <person name="Dai P."/>
            <person name="Han X."/>
            <person name="Huang E."/>
            <person name="Gao Y."/>
            <person name="Liu J."/>
            <person name="Shao H."/>
            <person name="Ye R."/>
            <person name="Li L."/>
            <person name="Wei W."/>
            <person name="Wang X."/>
            <person name="Wang C."/>
            <person name="Yang T."/>
            <person name="Huo Q."/>
            <person name="Li W."/>
            <person name="Guo W."/>
            <person name="Chen H."/>
            <person name="Zhou L."/>
            <person name="Ni X."/>
            <person name="Tian J."/>
            <person name="Zhou Y."/>
            <person name="Sheng Y."/>
            <person name="Liu T."/>
            <person name="Pan Y."/>
            <person name="Xia L."/>
            <person name="Li J."/>
            <person name="Zhao F."/>
            <person name="Cao W."/>
        </authorList>
    </citation>
    <scope>NUCLEOTIDE SEQUENCE</scope>
    <source>
        <strain evidence="1">Hyas-2018</strain>
    </source>
</reference>
<evidence type="ECO:0000313" key="2">
    <source>
        <dbReference type="Proteomes" id="UP000821845"/>
    </source>
</evidence>
<name>A0ACB7RLW1_HYAAI</name>
<keyword evidence="2" id="KW-1185">Reference proteome</keyword>
<protein>
    <submittedName>
        <fullName evidence="1">Uncharacterized protein</fullName>
    </submittedName>
</protein>
<dbReference type="EMBL" id="CM023489">
    <property type="protein sequence ID" value="KAH6921877.1"/>
    <property type="molecule type" value="Genomic_DNA"/>
</dbReference>
<proteinExistence type="predicted"/>
<dbReference type="Proteomes" id="UP000821845">
    <property type="component" value="Chromosome 9"/>
</dbReference>
<gene>
    <name evidence="1" type="ORF">HPB50_005753</name>
</gene>
<comment type="caution">
    <text evidence="1">The sequence shown here is derived from an EMBL/GenBank/DDBJ whole genome shotgun (WGS) entry which is preliminary data.</text>
</comment>
<evidence type="ECO:0000313" key="1">
    <source>
        <dbReference type="EMBL" id="KAH6921877.1"/>
    </source>
</evidence>
<accession>A0ACB7RLW1</accession>